<keyword evidence="2" id="KW-0946">Virion</keyword>
<feature type="region of interest" description="Disordered" evidence="1">
    <location>
        <begin position="1"/>
        <end position="90"/>
    </location>
</feature>
<keyword evidence="3" id="KW-1185">Reference proteome</keyword>
<sequence length="165" mass="19561">MTMDKQKQRVKDPMLYIAQPKFDPIDAPMQSTYHGRKRNEKADQEAGRVEAEPKAATETEAERYDQQEEAPQAKSEPEEEKKIARGAQVRRQRFRDMSIEEKVNYFVHLPQQVPKMRCEVITEETSFRGYISDYEEGKVIIKTFKRPFREEVEFEQIKEIRLLGF</sequence>
<dbReference type="RefSeq" id="WP_386055968.1">
    <property type="nucleotide sequence ID" value="NZ_JBHTKL010000001.1"/>
</dbReference>
<reference evidence="3" key="1">
    <citation type="journal article" date="2019" name="Int. J. Syst. Evol. Microbiol.">
        <title>The Global Catalogue of Microorganisms (GCM) 10K type strain sequencing project: providing services to taxonomists for standard genome sequencing and annotation.</title>
        <authorList>
            <consortium name="The Broad Institute Genomics Platform"/>
            <consortium name="The Broad Institute Genome Sequencing Center for Infectious Disease"/>
            <person name="Wu L."/>
            <person name="Ma J."/>
        </authorList>
    </citation>
    <scope>NUCLEOTIDE SEQUENCE [LARGE SCALE GENOMIC DNA]</scope>
    <source>
        <strain evidence="3">CCUG 56607</strain>
    </source>
</reference>
<feature type="compositionally biased region" description="Basic and acidic residues" evidence="1">
    <location>
        <begin position="40"/>
        <end position="66"/>
    </location>
</feature>
<dbReference type="Proteomes" id="UP001596990">
    <property type="component" value="Unassembled WGS sequence"/>
</dbReference>
<dbReference type="EMBL" id="JBHTKL010000001">
    <property type="protein sequence ID" value="MFD1017882.1"/>
    <property type="molecule type" value="Genomic_DNA"/>
</dbReference>
<name>A0ABW3KWF6_9BACI</name>
<accession>A0ABW3KWF6</accession>
<evidence type="ECO:0000313" key="3">
    <source>
        <dbReference type="Proteomes" id="UP001596990"/>
    </source>
</evidence>
<dbReference type="InterPro" id="IPR025439">
    <property type="entry name" value="Spore_coat_CotO"/>
</dbReference>
<organism evidence="2 3">
    <name type="scientific">Thalassobacillus hwangdonensis</name>
    <dbReference type="NCBI Taxonomy" id="546108"/>
    <lineage>
        <taxon>Bacteria</taxon>
        <taxon>Bacillati</taxon>
        <taxon>Bacillota</taxon>
        <taxon>Bacilli</taxon>
        <taxon>Bacillales</taxon>
        <taxon>Bacillaceae</taxon>
        <taxon>Thalassobacillus</taxon>
    </lineage>
</organism>
<dbReference type="Pfam" id="PF14153">
    <property type="entry name" value="Spore_coat_CotO"/>
    <property type="match status" value="1"/>
</dbReference>
<keyword evidence="2" id="KW-0167">Capsid protein</keyword>
<evidence type="ECO:0000313" key="2">
    <source>
        <dbReference type="EMBL" id="MFD1017882.1"/>
    </source>
</evidence>
<feature type="compositionally biased region" description="Basic and acidic residues" evidence="1">
    <location>
        <begin position="1"/>
        <end position="12"/>
    </location>
</feature>
<proteinExistence type="predicted"/>
<evidence type="ECO:0000256" key="1">
    <source>
        <dbReference type="SAM" id="MobiDB-lite"/>
    </source>
</evidence>
<gene>
    <name evidence="2" type="ORF">ACFQ2J_01610</name>
</gene>
<protein>
    <submittedName>
        <fullName evidence="2">CotO family spore coat protein</fullName>
    </submittedName>
</protein>
<comment type="caution">
    <text evidence="2">The sequence shown here is derived from an EMBL/GenBank/DDBJ whole genome shotgun (WGS) entry which is preliminary data.</text>
</comment>